<evidence type="ECO:0000313" key="2">
    <source>
        <dbReference type="Proteomes" id="UP000283509"/>
    </source>
</evidence>
<dbReference type="Proteomes" id="UP000283509">
    <property type="component" value="Unassembled WGS sequence"/>
</dbReference>
<accession>A0A3R7P968</accession>
<protein>
    <submittedName>
        <fullName evidence="1">Uncharacterized protein</fullName>
    </submittedName>
</protein>
<reference evidence="1 2" key="2">
    <citation type="submission" date="2019-01" db="EMBL/GenBank/DDBJ databases">
        <title>The decoding of complex shrimp genome reveals the adaptation for benthos swimmer, frequently molting mechanism and breeding impact on genome.</title>
        <authorList>
            <person name="Sun Y."/>
            <person name="Gao Y."/>
            <person name="Yu Y."/>
        </authorList>
    </citation>
    <scope>NUCLEOTIDE SEQUENCE [LARGE SCALE GENOMIC DNA]</scope>
    <source>
        <tissue evidence="1">Muscle</tissue>
    </source>
</reference>
<dbReference type="AlphaFoldDB" id="A0A3R7P968"/>
<sequence>MLDRLRETSSQYYTSRHLSCSLAPVAVSISDSGLVTKLAFLRLPPTALRHSLNNCSPQQLTTLKALRHSLQQLAPKQLFTLFNNWLSYGQLSVTLSNNWLSYGLPPTALRHSLQQLAFLRASSNSSPSLSSTTGFPMGFLQQLSVTLSNNWLSLSFSPTTGFLSSSNSSPSLSPTTGFSYGLPPTALRHSLQQLAFLRASQQLSALSLTTGFPSFLQQLSVTLSNNWLSYGLPPTALHHSLQQLAFLWASSNSSPSLSPTTGFPTGFLQQLSVTLSTKLQQLAFLLPPTSLSPTTGFPTGFFQQLSITLFQQLAFLRASSNSSPSLSPTTGFSYGFLQQLSVTLQQLAFLRASSNITLSNNWLSYGLPPTALRHSLQQLAFLWASSSNIFSITLSNKLLSYGHSLNNSFLRHSLQNNFLLLQQLPSLSPTTGFPTGFLQQLSITLSNNWLSYGLPPTALHHSLQQLVFLRASSNSSPSLSPTTGFPTGFLLSLKKGIKLCFFCFF</sequence>
<name>A0A3R7P968_PENVA</name>
<keyword evidence="2" id="KW-1185">Reference proteome</keyword>
<organism evidence="1 2">
    <name type="scientific">Penaeus vannamei</name>
    <name type="common">Whiteleg shrimp</name>
    <name type="synonym">Litopenaeus vannamei</name>
    <dbReference type="NCBI Taxonomy" id="6689"/>
    <lineage>
        <taxon>Eukaryota</taxon>
        <taxon>Metazoa</taxon>
        <taxon>Ecdysozoa</taxon>
        <taxon>Arthropoda</taxon>
        <taxon>Crustacea</taxon>
        <taxon>Multicrustacea</taxon>
        <taxon>Malacostraca</taxon>
        <taxon>Eumalacostraca</taxon>
        <taxon>Eucarida</taxon>
        <taxon>Decapoda</taxon>
        <taxon>Dendrobranchiata</taxon>
        <taxon>Penaeoidea</taxon>
        <taxon>Penaeidae</taxon>
        <taxon>Penaeus</taxon>
    </lineage>
</organism>
<gene>
    <name evidence="1" type="ORF">C7M84_002292</name>
</gene>
<comment type="caution">
    <text evidence="1">The sequence shown here is derived from an EMBL/GenBank/DDBJ whole genome shotgun (WGS) entry which is preliminary data.</text>
</comment>
<evidence type="ECO:0000313" key="1">
    <source>
        <dbReference type="EMBL" id="ROT78984.1"/>
    </source>
</evidence>
<reference evidence="1 2" key="1">
    <citation type="submission" date="2018-04" db="EMBL/GenBank/DDBJ databases">
        <authorList>
            <person name="Zhang X."/>
            <person name="Yuan J."/>
            <person name="Li F."/>
            <person name="Xiang J."/>
        </authorList>
    </citation>
    <scope>NUCLEOTIDE SEQUENCE [LARGE SCALE GENOMIC DNA]</scope>
    <source>
        <tissue evidence="1">Muscle</tissue>
    </source>
</reference>
<dbReference type="EMBL" id="QCYY01001306">
    <property type="protein sequence ID" value="ROT78984.1"/>
    <property type="molecule type" value="Genomic_DNA"/>
</dbReference>
<proteinExistence type="predicted"/>